<organism evidence="1">
    <name type="scientific">Mucor ambiguus</name>
    <dbReference type="NCBI Taxonomy" id="91626"/>
    <lineage>
        <taxon>Eukaryota</taxon>
        <taxon>Fungi</taxon>
        <taxon>Fungi incertae sedis</taxon>
        <taxon>Mucoromycota</taxon>
        <taxon>Mucoromycotina</taxon>
        <taxon>Mucoromycetes</taxon>
        <taxon>Mucorales</taxon>
        <taxon>Mucorineae</taxon>
        <taxon>Mucoraceae</taxon>
        <taxon>Mucor</taxon>
    </lineage>
</organism>
<name>A0A0C9N2M7_9FUNG</name>
<reference evidence="1" key="1">
    <citation type="submission" date="2014-09" db="EMBL/GenBank/DDBJ databases">
        <title>Draft genome sequence of an oleaginous Mucoromycotina fungus Mucor ambiguus NBRC6742.</title>
        <authorList>
            <person name="Takeda I."/>
            <person name="Yamane N."/>
            <person name="Morita T."/>
            <person name="Tamano K."/>
            <person name="Machida M."/>
            <person name="Baker S."/>
            <person name="Koike H."/>
        </authorList>
    </citation>
    <scope>NUCLEOTIDE SEQUENCE</scope>
    <source>
        <strain evidence="1">NBRC 6742</strain>
    </source>
</reference>
<evidence type="ECO:0000313" key="2">
    <source>
        <dbReference type="Proteomes" id="UP000053815"/>
    </source>
</evidence>
<dbReference type="AlphaFoldDB" id="A0A0C9N2M7"/>
<sequence>MPLPFTLVIGTPLEADPQFHGIFSQWDINIESLFKGQSVVDSNEFGFTAMSITTKDRHVVMIISDAIIQ</sequence>
<accession>A0A0C9N2M7</accession>
<proteinExistence type="predicted"/>
<dbReference type="EMBL" id="DF836626">
    <property type="protein sequence ID" value="GAN10272.1"/>
    <property type="molecule type" value="Genomic_DNA"/>
</dbReference>
<gene>
    <name evidence="1" type="ORF">MAM1_0337c09810</name>
</gene>
<protein>
    <submittedName>
        <fullName evidence="1">Uncharacterized protein</fullName>
    </submittedName>
</protein>
<dbReference type="Proteomes" id="UP000053815">
    <property type="component" value="Unassembled WGS sequence"/>
</dbReference>
<keyword evidence="2" id="KW-1185">Reference proteome</keyword>
<evidence type="ECO:0000313" key="1">
    <source>
        <dbReference type="EMBL" id="GAN10272.1"/>
    </source>
</evidence>